<feature type="compositionally biased region" description="Basic and acidic residues" evidence="4">
    <location>
        <begin position="47"/>
        <end position="58"/>
    </location>
</feature>
<dbReference type="InterPro" id="IPR022656">
    <property type="entry name" value="XPA_C"/>
</dbReference>
<dbReference type="InterPro" id="IPR009061">
    <property type="entry name" value="DNA-bd_dom_put_sf"/>
</dbReference>
<evidence type="ECO:0000259" key="5">
    <source>
        <dbReference type="Pfam" id="PF05181"/>
    </source>
</evidence>
<dbReference type="CDD" id="cd21075">
    <property type="entry name" value="DBD_XPA-like"/>
    <property type="match status" value="1"/>
</dbReference>
<dbReference type="GO" id="GO:1901255">
    <property type="term" value="P:nucleotide-excision repair involved in interstrand cross-link repair"/>
    <property type="evidence" value="ECO:0007669"/>
    <property type="project" value="TreeGrafter"/>
</dbReference>
<dbReference type="AlphaFoldDB" id="A0A7S2PT66"/>
<comment type="subcellular location">
    <subcellularLocation>
        <location evidence="1">Nucleus</location>
    </subcellularLocation>
</comment>
<evidence type="ECO:0000313" key="6">
    <source>
        <dbReference type="EMBL" id="CAD9616073.1"/>
    </source>
</evidence>
<accession>A0A7S2PT66</accession>
<dbReference type="GO" id="GO:0006284">
    <property type="term" value="P:base-excision repair"/>
    <property type="evidence" value="ECO:0007669"/>
    <property type="project" value="TreeGrafter"/>
</dbReference>
<name>A0A7S2PT66_9STRA</name>
<sequence>MTLADDGDDSTTPPCKPPSNQANIATPTPTQPLLTEEQKERIRKNKERAQALRRNATERRKRQLDDVQSTCSVPNAESSAPNKPNKRAHPCNDKGNDGDKNNNDDVEDDVVLEDFEIGAAPRVTKKEAMSMYCLPEATLQVCSFVTKENPHRKGWSSMKLYDRSEIRRRARARHGGLEGLAAERKKREQKRFEKVLEQTKDVFQRR</sequence>
<feature type="compositionally biased region" description="Low complexity" evidence="4">
    <location>
        <begin position="26"/>
        <end position="35"/>
    </location>
</feature>
<evidence type="ECO:0000256" key="2">
    <source>
        <dbReference type="ARBA" id="ARBA00022833"/>
    </source>
</evidence>
<dbReference type="EMBL" id="HBGY01034430">
    <property type="protein sequence ID" value="CAD9616073.1"/>
    <property type="molecule type" value="Transcribed_RNA"/>
</dbReference>
<dbReference type="GO" id="GO:0003684">
    <property type="term" value="F:damaged DNA binding"/>
    <property type="evidence" value="ECO:0007669"/>
    <property type="project" value="InterPro"/>
</dbReference>
<protein>
    <recommendedName>
        <fullName evidence="5">XPA C-terminal domain-containing protein</fullName>
    </recommendedName>
</protein>
<dbReference type="InterPro" id="IPR037129">
    <property type="entry name" value="XPA_sf"/>
</dbReference>
<dbReference type="PANTHER" id="PTHR10142:SF0">
    <property type="entry name" value="DNA REPAIR PROTEIN COMPLEMENTING XP-A CELLS"/>
    <property type="match status" value="1"/>
</dbReference>
<dbReference type="InterPro" id="IPR000465">
    <property type="entry name" value="XPA/RAD14"/>
</dbReference>
<evidence type="ECO:0000256" key="4">
    <source>
        <dbReference type="SAM" id="MobiDB-lite"/>
    </source>
</evidence>
<proteinExistence type="predicted"/>
<dbReference type="SUPFAM" id="SSF46955">
    <property type="entry name" value="Putative DNA-binding domain"/>
    <property type="match status" value="1"/>
</dbReference>
<organism evidence="6">
    <name type="scientific">Leptocylindrus danicus</name>
    <dbReference type="NCBI Taxonomy" id="163516"/>
    <lineage>
        <taxon>Eukaryota</taxon>
        <taxon>Sar</taxon>
        <taxon>Stramenopiles</taxon>
        <taxon>Ochrophyta</taxon>
        <taxon>Bacillariophyta</taxon>
        <taxon>Coscinodiscophyceae</taxon>
        <taxon>Chaetocerotophycidae</taxon>
        <taxon>Leptocylindrales</taxon>
        <taxon>Leptocylindraceae</taxon>
        <taxon>Leptocylindrus</taxon>
    </lineage>
</organism>
<dbReference type="Gene3D" id="3.90.530.10">
    <property type="entry name" value="XPA C-terminal domain"/>
    <property type="match status" value="1"/>
</dbReference>
<dbReference type="GO" id="GO:0070914">
    <property type="term" value="P:UV-damage excision repair"/>
    <property type="evidence" value="ECO:0007669"/>
    <property type="project" value="TreeGrafter"/>
</dbReference>
<dbReference type="GO" id="GO:0000715">
    <property type="term" value="P:nucleotide-excision repair, DNA damage recognition"/>
    <property type="evidence" value="ECO:0007669"/>
    <property type="project" value="TreeGrafter"/>
</dbReference>
<evidence type="ECO:0000256" key="3">
    <source>
        <dbReference type="ARBA" id="ARBA00023242"/>
    </source>
</evidence>
<dbReference type="PANTHER" id="PTHR10142">
    <property type="entry name" value="DNA REPAIR PROTEIN COMPLEMENTING XP-A CELLS"/>
    <property type="match status" value="1"/>
</dbReference>
<feature type="compositionally biased region" description="Basic and acidic residues" evidence="4">
    <location>
        <begin position="90"/>
        <end position="103"/>
    </location>
</feature>
<gene>
    <name evidence="6" type="ORF">LDAN0321_LOCUS21649</name>
</gene>
<keyword evidence="2" id="KW-0862">Zinc</keyword>
<dbReference type="Pfam" id="PF05181">
    <property type="entry name" value="XPA_C"/>
    <property type="match status" value="1"/>
</dbReference>
<feature type="compositionally biased region" description="Polar residues" evidence="4">
    <location>
        <begin position="10"/>
        <end position="25"/>
    </location>
</feature>
<dbReference type="GO" id="GO:0000110">
    <property type="term" value="C:nucleotide-excision repair factor 1 complex"/>
    <property type="evidence" value="ECO:0007669"/>
    <property type="project" value="TreeGrafter"/>
</dbReference>
<evidence type="ECO:0000256" key="1">
    <source>
        <dbReference type="ARBA" id="ARBA00004123"/>
    </source>
</evidence>
<feature type="compositionally biased region" description="Polar residues" evidence="4">
    <location>
        <begin position="66"/>
        <end position="82"/>
    </location>
</feature>
<feature type="region of interest" description="Disordered" evidence="4">
    <location>
        <begin position="1"/>
        <end position="107"/>
    </location>
</feature>
<keyword evidence="3" id="KW-0539">Nucleus</keyword>
<reference evidence="6" key="1">
    <citation type="submission" date="2021-01" db="EMBL/GenBank/DDBJ databases">
        <authorList>
            <person name="Corre E."/>
            <person name="Pelletier E."/>
            <person name="Niang G."/>
            <person name="Scheremetjew M."/>
            <person name="Finn R."/>
            <person name="Kale V."/>
            <person name="Holt S."/>
            <person name="Cochrane G."/>
            <person name="Meng A."/>
            <person name="Brown T."/>
            <person name="Cohen L."/>
        </authorList>
    </citation>
    <scope>NUCLEOTIDE SEQUENCE</scope>
    <source>
        <strain evidence="6">B650</strain>
    </source>
</reference>
<feature type="domain" description="XPA C-terminal" evidence="5">
    <location>
        <begin position="123"/>
        <end position="166"/>
    </location>
</feature>